<dbReference type="RefSeq" id="WP_145853380.1">
    <property type="nucleotide sequence ID" value="NZ_RPFW01000002.1"/>
</dbReference>
<organism evidence="2 3">
    <name type="scientific">Trebonia kvetii</name>
    <dbReference type="NCBI Taxonomy" id="2480626"/>
    <lineage>
        <taxon>Bacteria</taxon>
        <taxon>Bacillati</taxon>
        <taxon>Actinomycetota</taxon>
        <taxon>Actinomycetes</taxon>
        <taxon>Streptosporangiales</taxon>
        <taxon>Treboniaceae</taxon>
        <taxon>Trebonia</taxon>
    </lineage>
</organism>
<dbReference type="Gene3D" id="3.20.20.30">
    <property type="entry name" value="Luciferase-like domain"/>
    <property type="match status" value="1"/>
</dbReference>
<dbReference type="Proteomes" id="UP000460272">
    <property type="component" value="Unassembled WGS sequence"/>
</dbReference>
<feature type="domain" description="Luciferase-like" evidence="1">
    <location>
        <begin position="10"/>
        <end position="309"/>
    </location>
</feature>
<proteinExistence type="predicted"/>
<reference evidence="2 3" key="1">
    <citation type="submission" date="2018-11" db="EMBL/GenBank/DDBJ databases">
        <title>Trebonia kvetii gen.nov., sp.nov., a novel acidophilic actinobacterium, and proposal of the new actinobacterial family Treboniaceae fam. nov.</title>
        <authorList>
            <person name="Rapoport D."/>
            <person name="Sagova-Mareckova M."/>
            <person name="Sedlacek I."/>
            <person name="Provaznik J."/>
            <person name="Kralova S."/>
            <person name="Pavlinic D."/>
            <person name="Benes V."/>
            <person name="Kopecky J."/>
        </authorList>
    </citation>
    <scope>NUCLEOTIDE SEQUENCE [LARGE SCALE GENOMIC DNA]</scope>
    <source>
        <strain evidence="2 3">15Tr583</strain>
    </source>
</reference>
<dbReference type="NCBIfam" id="TIGR03617">
    <property type="entry name" value="F420_MSMEG_2256"/>
    <property type="match status" value="1"/>
</dbReference>
<gene>
    <name evidence="2" type="ORF">EAS64_14380</name>
</gene>
<dbReference type="SUPFAM" id="SSF51679">
    <property type="entry name" value="Bacterial luciferase-like"/>
    <property type="match status" value="1"/>
</dbReference>
<keyword evidence="2" id="KW-0560">Oxidoreductase</keyword>
<dbReference type="InterPro" id="IPR019919">
    <property type="entry name" value="Lucif-like_OxRdtase_MSMEG_2256"/>
</dbReference>
<accession>A0A6P2C2S1</accession>
<sequence length="337" mass="36626">MKVDTILSAAEWAALPDEARRLEEAGYDAVWTAEVSHDPFLPLGVVAAATTRIGLGTSIAVAFARSPMTTAYTANDLQAVSQGRFILGLGSQIKAHITRRFSMPWGRPAPQMREYILALRAIWASWNEGRPLDVQGEYYKHTLMTAMFRPESNPYGPPKVYLAAVGTAMTKVAGEVADGLVVHGFTTERYLREVTLPALAEGAERAGRSRDDIEVTCPGFVVLEDDGDVAPRITAVRRQIAFYGSTPAYRPVLALHGWGELADRLHTLSVSKDEGRWAAMGELIDDEVLHAFAVIGTSRDAGAELKRRYGDIVDRVTVPRSGGIPPEQLRGLLAGLG</sequence>
<evidence type="ECO:0000313" key="3">
    <source>
        <dbReference type="Proteomes" id="UP000460272"/>
    </source>
</evidence>
<evidence type="ECO:0000313" key="2">
    <source>
        <dbReference type="EMBL" id="TVZ05679.1"/>
    </source>
</evidence>
<evidence type="ECO:0000259" key="1">
    <source>
        <dbReference type="Pfam" id="PF00296"/>
    </source>
</evidence>
<dbReference type="InterPro" id="IPR036661">
    <property type="entry name" value="Luciferase-like_sf"/>
</dbReference>
<dbReference type="InterPro" id="IPR011251">
    <property type="entry name" value="Luciferase-like_dom"/>
</dbReference>
<dbReference type="EC" id="1.-.-.-" evidence="2"/>
<protein>
    <submittedName>
        <fullName evidence="2">TIGR03617 family F420-dependent LLM class oxidoreductase</fullName>
        <ecNumber evidence="2">1.-.-.-</ecNumber>
    </submittedName>
</protein>
<dbReference type="OrthoDB" id="3284378at2"/>
<dbReference type="GO" id="GO:0016705">
    <property type="term" value="F:oxidoreductase activity, acting on paired donors, with incorporation or reduction of molecular oxygen"/>
    <property type="evidence" value="ECO:0007669"/>
    <property type="project" value="InterPro"/>
</dbReference>
<dbReference type="PANTHER" id="PTHR43244">
    <property type="match status" value="1"/>
</dbReference>
<dbReference type="EMBL" id="RPFW01000002">
    <property type="protein sequence ID" value="TVZ05679.1"/>
    <property type="molecule type" value="Genomic_DNA"/>
</dbReference>
<dbReference type="Pfam" id="PF00296">
    <property type="entry name" value="Bac_luciferase"/>
    <property type="match status" value="1"/>
</dbReference>
<dbReference type="InterPro" id="IPR050564">
    <property type="entry name" value="F420-G6PD/mer"/>
</dbReference>
<dbReference type="AlphaFoldDB" id="A0A6P2C2S1"/>
<comment type="caution">
    <text evidence="2">The sequence shown here is derived from an EMBL/GenBank/DDBJ whole genome shotgun (WGS) entry which is preliminary data.</text>
</comment>
<name>A0A6P2C2S1_9ACTN</name>
<dbReference type="CDD" id="cd01097">
    <property type="entry name" value="Tetrahydromethanopterin_reductase"/>
    <property type="match status" value="1"/>
</dbReference>
<keyword evidence="3" id="KW-1185">Reference proteome</keyword>
<dbReference type="PANTHER" id="PTHR43244:SF2">
    <property type="entry name" value="CONSERVED HYPOTHETICAL ALANINE AND PROLINE-RICH PROTEIN"/>
    <property type="match status" value="1"/>
</dbReference>